<keyword evidence="5 10" id="KW-0418">Kinase</keyword>
<evidence type="ECO:0000313" key="10">
    <source>
        <dbReference type="EMBL" id="KZS43875.1"/>
    </source>
</evidence>
<dbReference type="InterPro" id="IPR036890">
    <property type="entry name" value="HATPase_C_sf"/>
</dbReference>
<proteinExistence type="predicted"/>
<dbReference type="Pfam" id="PF06580">
    <property type="entry name" value="His_kinase"/>
    <property type="match status" value="1"/>
</dbReference>
<evidence type="ECO:0000256" key="8">
    <source>
        <dbReference type="SAM" id="Phobius"/>
    </source>
</evidence>
<dbReference type="PANTHER" id="PTHR34220">
    <property type="entry name" value="SENSOR HISTIDINE KINASE YPDA"/>
    <property type="match status" value="1"/>
</dbReference>
<dbReference type="GeneID" id="97554571"/>
<name>A0A163ELU9_9BACL</name>
<keyword evidence="8" id="KW-1133">Transmembrane helix</keyword>
<dbReference type="InterPro" id="IPR004358">
    <property type="entry name" value="Sig_transdc_His_kin-like_C"/>
</dbReference>
<dbReference type="OrthoDB" id="9776552at2"/>
<keyword evidence="8" id="KW-0812">Transmembrane</keyword>
<gene>
    <name evidence="10" type="ORF">AWU65_27730</name>
</gene>
<evidence type="ECO:0000256" key="1">
    <source>
        <dbReference type="ARBA" id="ARBA00000085"/>
    </source>
</evidence>
<dbReference type="PRINTS" id="PR00344">
    <property type="entry name" value="BCTRLSENSOR"/>
</dbReference>
<dbReference type="Gene3D" id="6.10.340.10">
    <property type="match status" value="1"/>
</dbReference>
<dbReference type="InterPro" id="IPR003594">
    <property type="entry name" value="HATPase_dom"/>
</dbReference>
<dbReference type="PROSITE" id="PS50109">
    <property type="entry name" value="HIS_KIN"/>
    <property type="match status" value="1"/>
</dbReference>
<sequence length="577" mass="65438">MQKWSAIYKNMKIKNKLSLLISLIVAMAFTFAVIVQQYAFSIYDEQLYLKSSQVLHLSSSAIESELERIEQLSFNIITDTQIQNLLRSISGSDSDYDRLILRQHLVDRLLNYVGSEPMLYSIHLIDSYDKQHDVGSIVPIDPAKKEHILQLAGDADGEERWIYPDEQDSALLLSREIRSYTGTLFDLHYLGTIIIRINMDKIVRKSAGGEGDLIMTAGTDLIYPQTPHFDPAAIQSSLSSGNGYLTREMDGHTYFIAHNRSANTGWTYMNVTPFNQAFKQIIFIKELVIIVFTMIFAVAILLGIRFSRGLTRPIESLITRMKLAEKGNFAEANVLPQDATPVAMNELGLLHRTFRLMIERINALITENYSNRLLIKETEFKALQAQINPHFLYNTLESVNWLAKMNKQSQISDMVQALAFLLRNSVSLKEPILTLGEELEIVRNYILIQRFRFEDRLQFTMDVQEQDWQRPIPKLTLQPLLENAIHYALEPSIEPCRIILFCKETPSAFCVVLEDDGPGMGPDTLMQLRSGNLTTSGNGIGLLNIDERIKLAFGEHYGLTIDSGPGLGTRVILSLPK</sequence>
<dbReference type="PANTHER" id="PTHR34220:SF7">
    <property type="entry name" value="SENSOR HISTIDINE KINASE YPDA"/>
    <property type="match status" value="1"/>
</dbReference>
<evidence type="ECO:0000256" key="4">
    <source>
        <dbReference type="ARBA" id="ARBA00022741"/>
    </source>
</evidence>
<keyword evidence="7" id="KW-0902">Two-component regulatory system</keyword>
<dbReference type="Pfam" id="PF02518">
    <property type="entry name" value="HATPase_c"/>
    <property type="match status" value="1"/>
</dbReference>
<dbReference type="Gene3D" id="3.30.565.10">
    <property type="entry name" value="Histidine kinase-like ATPase, C-terminal domain"/>
    <property type="match status" value="1"/>
</dbReference>
<keyword evidence="4" id="KW-0547">Nucleotide-binding</keyword>
<evidence type="ECO:0000313" key="11">
    <source>
        <dbReference type="Proteomes" id="UP000076796"/>
    </source>
</evidence>
<evidence type="ECO:0000256" key="6">
    <source>
        <dbReference type="ARBA" id="ARBA00022840"/>
    </source>
</evidence>
<dbReference type="AlphaFoldDB" id="A0A163ELU9"/>
<comment type="caution">
    <text evidence="10">The sequence shown here is derived from an EMBL/GenBank/DDBJ whole genome shotgun (WGS) entry which is preliminary data.</text>
</comment>
<feature type="domain" description="Histidine kinase" evidence="9">
    <location>
        <begin position="477"/>
        <end position="577"/>
    </location>
</feature>
<accession>A0A163ELU9</accession>
<dbReference type="EMBL" id="LWMH01000002">
    <property type="protein sequence ID" value="KZS43875.1"/>
    <property type="molecule type" value="Genomic_DNA"/>
</dbReference>
<keyword evidence="11" id="KW-1185">Reference proteome</keyword>
<keyword evidence="6" id="KW-0067">ATP-binding</keyword>
<keyword evidence="3" id="KW-0808">Transferase</keyword>
<keyword evidence="8" id="KW-0472">Membrane</keyword>
<dbReference type="InterPro" id="IPR010559">
    <property type="entry name" value="Sig_transdc_His_kin_internal"/>
</dbReference>
<organism evidence="10 11">
    <name type="scientific">Paenibacillus glucanolyticus</name>
    <dbReference type="NCBI Taxonomy" id="59843"/>
    <lineage>
        <taxon>Bacteria</taxon>
        <taxon>Bacillati</taxon>
        <taxon>Bacillota</taxon>
        <taxon>Bacilli</taxon>
        <taxon>Bacillales</taxon>
        <taxon>Paenibacillaceae</taxon>
        <taxon>Paenibacillus</taxon>
    </lineage>
</organism>
<dbReference type="GO" id="GO:0005524">
    <property type="term" value="F:ATP binding"/>
    <property type="evidence" value="ECO:0007669"/>
    <property type="project" value="UniProtKB-KW"/>
</dbReference>
<evidence type="ECO:0000256" key="7">
    <source>
        <dbReference type="ARBA" id="ARBA00023012"/>
    </source>
</evidence>
<dbReference type="InterPro" id="IPR050640">
    <property type="entry name" value="Bact_2-comp_sensor_kinase"/>
</dbReference>
<dbReference type="GO" id="GO:0016020">
    <property type="term" value="C:membrane"/>
    <property type="evidence" value="ECO:0007669"/>
    <property type="project" value="InterPro"/>
</dbReference>
<dbReference type="Proteomes" id="UP000076796">
    <property type="component" value="Unassembled WGS sequence"/>
</dbReference>
<dbReference type="SUPFAM" id="SSF55874">
    <property type="entry name" value="ATPase domain of HSP90 chaperone/DNA topoisomerase II/histidine kinase"/>
    <property type="match status" value="1"/>
</dbReference>
<dbReference type="GO" id="GO:0000155">
    <property type="term" value="F:phosphorelay sensor kinase activity"/>
    <property type="evidence" value="ECO:0007669"/>
    <property type="project" value="InterPro"/>
</dbReference>
<evidence type="ECO:0000256" key="2">
    <source>
        <dbReference type="ARBA" id="ARBA00012438"/>
    </source>
</evidence>
<dbReference type="InterPro" id="IPR005467">
    <property type="entry name" value="His_kinase_dom"/>
</dbReference>
<reference evidence="10" key="1">
    <citation type="journal article" date="2016" name="Genome Announc.">
        <title>Draft genomes of two strains of Paenibacillus glucanolyticus with capability to degrade lignocellulose.</title>
        <authorList>
            <person name="Mathews S.L."/>
            <person name="Pawlak J."/>
            <person name="Grunden A.M."/>
        </authorList>
    </citation>
    <scope>NUCLEOTIDE SEQUENCE [LARGE SCALE GENOMIC DNA]</scope>
    <source>
        <strain evidence="10">SLM1</strain>
    </source>
</reference>
<dbReference type="STRING" id="59843.A3958_00035"/>
<dbReference type="RefSeq" id="WP_063480080.1">
    <property type="nucleotide sequence ID" value="NZ_CP147845.1"/>
</dbReference>
<evidence type="ECO:0000256" key="3">
    <source>
        <dbReference type="ARBA" id="ARBA00022679"/>
    </source>
</evidence>
<dbReference type="EC" id="2.7.13.3" evidence="2"/>
<evidence type="ECO:0000256" key="5">
    <source>
        <dbReference type="ARBA" id="ARBA00022777"/>
    </source>
</evidence>
<comment type="catalytic activity">
    <reaction evidence="1">
        <text>ATP + protein L-histidine = ADP + protein N-phospho-L-histidine.</text>
        <dbReference type="EC" id="2.7.13.3"/>
    </reaction>
</comment>
<protein>
    <recommendedName>
        <fullName evidence="2">histidine kinase</fullName>
        <ecNumber evidence="2">2.7.13.3</ecNumber>
    </recommendedName>
</protein>
<feature type="transmembrane region" description="Helical" evidence="8">
    <location>
        <begin position="282"/>
        <end position="304"/>
    </location>
</feature>
<evidence type="ECO:0000259" key="9">
    <source>
        <dbReference type="PROSITE" id="PS50109"/>
    </source>
</evidence>